<evidence type="ECO:0000313" key="4">
    <source>
        <dbReference type="Proteomes" id="UP000182836"/>
    </source>
</evidence>
<keyword evidence="3" id="KW-1185">Reference proteome</keyword>
<reference evidence="1 3" key="1">
    <citation type="submission" date="2015-07" db="EMBL/GenBank/DDBJ databases">
        <title>Fjat-14205 dsm 2895.</title>
        <authorList>
            <person name="Liu B."/>
            <person name="Wang J."/>
            <person name="Zhu Y."/>
            <person name="Liu G."/>
            <person name="Chen Q."/>
            <person name="Chen Z."/>
            <person name="Lan J."/>
            <person name="Che J."/>
            <person name="Ge C."/>
            <person name="Shi H."/>
            <person name="Pan Z."/>
            <person name="Liu X."/>
        </authorList>
    </citation>
    <scope>NUCLEOTIDE SEQUENCE [LARGE SCALE GENOMIC DNA]</scope>
    <source>
        <strain evidence="1 3">DSM 2895</strain>
    </source>
</reference>
<dbReference type="GeneID" id="42303982"/>
<proteinExistence type="predicted"/>
<dbReference type="PATRIC" id="fig|47500.12.peg.584"/>
<name>A0A0D1XGU3_ANEMI</name>
<dbReference type="STRING" id="47500.AF333_01990"/>
<protein>
    <submittedName>
        <fullName evidence="1">Uncharacterized protein</fullName>
    </submittedName>
</protein>
<sequence length="85" mass="10070">MNMDARQEDFAYYKEGVITWIYVHESEQENVKAGWQEHFCSVQEVRCSYGVAMERQQEEQERVVWCTALTTGTYERAETGYWDTG</sequence>
<dbReference type="Proteomes" id="UP000037269">
    <property type="component" value="Unassembled WGS sequence"/>
</dbReference>
<organism evidence="1 3">
    <name type="scientific">Aneurinibacillus migulanus</name>
    <name type="common">Bacillus migulanus</name>
    <dbReference type="NCBI Taxonomy" id="47500"/>
    <lineage>
        <taxon>Bacteria</taxon>
        <taxon>Bacillati</taxon>
        <taxon>Bacillota</taxon>
        <taxon>Bacilli</taxon>
        <taxon>Bacillales</taxon>
        <taxon>Paenibacillaceae</taxon>
        <taxon>Aneurinibacillus group</taxon>
        <taxon>Aneurinibacillus</taxon>
    </lineage>
</organism>
<accession>A0A0D1XGU3</accession>
<dbReference type="EMBL" id="FNED01000065">
    <property type="protein sequence ID" value="SDK52415.1"/>
    <property type="molecule type" value="Genomic_DNA"/>
</dbReference>
<reference evidence="2 4" key="2">
    <citation type="submission" date="2016-10" db="EMBL/GenBank/DDBJ databases">
        <authorList>
            <person name="de Groot N.N."/>
        </authorList>
    </citation>
    <scope>NUCLEOTIDE SEQUENCE [LARGE SCALE GENOMIC DNA]</scope>
    <source>
        <strain evidence="2 4">DSM 2895</strain>
    </source>
</reference>
<dbReference type="AlphaFoldDB" id="A0A0D1XGU3"/>
<evidence type="ECO:0000313" key="3">
    <source>
        <dbReference type="Proteomes" id="UP000037269"/>
    </source>
</evidence>
<gene>
    <name evidence="1" type="ORF">AF333_01990</name>
    <name evidence="2" type="ORF">SAMN04487909_1657</name>
</gene>
<dbReference type="EMBL" id="LGUG01000004">
    <property type="protein sequence ID" value="KON94441.1"/>
    <property type="molecule type" value="Genomic_DNA"/>
</dbReference>
<dbReference type="Proteomes" id="UP000182836">
    <property type="component" value="Unassembled WGS sequence"/>
</dbReference>
<dbReference type="RefSeq" id="WP_043066492.1">
    <property type="nucleotide sequence ID" value="NZ_LGUG01000004.1"/>
</dbReference>
<evidence type="ECO:0000313" key="1">
    <source>
        <dbReference type="EMBL" id="KON94441.1"/>
    </source>
</evidence>
<evidence type="ECO:0000313" key="2">
    <source>
        <dbReference type="EMBL" id="SDK52415.1"/>
    </source>
</evidence>